<evidence type="ECO:0000313" key="2">
    <source>
        <dbReference type="Proteomes" id="UP001497453"/>
    </source>
</evidence>
<evidence type="ECO:0000313" key="1">
    <source>
        <dbReference type="EMBL" id="CAL1714753.1"/>
    </source>
</evidence>
<name>A0ABP1E3Y5_9APHY</name>
<organism evidence="1 2">
    <name type="scientific">Somion occarium</name>
    <dbReference type="NCBI Taxonomy" id="3059160"/>
    <lineage>
        <taxon>Eukaryota</taxon>
        <taxon>Fungi</taxon>
        <taxon>Dikarya</taxon>
        <taxon>Basidiomycota</taxon>
        <taxon>Agaricomycotina</taxon>
        <taxon>Agaricomycetes</taxon>
        <taxon>Polyporales</taxon>
        <taxon>Cerrenaceae</taxon>
        <taxon>Somion</taxon>
    </lineage>
</organism>
<keyword evidence="2" id="KW-1185">Reference proteome</keyword>
<reference evidence="2" key="1">
    <citation type="submission" date="2024-04" db="EMBL/GenBank/DDBJ databases">
        <authorList>
            <person name="Shaw F."/>
            <person name="Minotto A."/>
        </authorList>
    </citation>
    <scope>NUCLEOTIDE SEQUENCE [LARGE SCALE GENOMIC DNA]</scope>
</reference>
<sequence length="130" mass="14774">MCRFLHTESPASISALTKRRSVQGIGDHGNALMVIINFKEQLCSSESMMPRMRIFAIAAYAMRGEQLSSPIEHETEPDDGGVKVTRASTDSLERSFRWRRSRVGRVTGLEELMYVPTRIFNAFVLHRDID</sequence>
<accession>A0ABP1E3Y5</accession>
<gene>
    <name evidence="1" type="ORF">GFSPODELE1_LOCUS9915</name>
</gene>
<dbReference type="Proteomes" id="UP001497453">
    <property type="component" value="Chromosome 8"/>
</dbReference>
<dbReference type="EMBL" id="OZ037951">
    <property type="protein sequence ID" value="CAL1714753.1"/>
    <property type="molecule type" value="Genomic_DNA"/>
</dbReference>
<proteinExistence type="predicted"/>
<protein>
    <submittedName>
        <fullName evidence="1">Uncharacterized protein</fullName>
    </submittedName>
</protein>